<name>I3S5Q1_LOTJA</name>
<organism evidence="1">
    <name type="scientific">Lotus japonicus</name>
    <name type="common">Lotus corniculatus var. japonicus</name>
    <dbReference type="NCBI Taxonomy" id="34305"/>
    <lineage>
        <taxon>Eukaryota</taxon>
        <taxon>Viridiplantae</taxon>
        <taxon>Streptophyta</taxon>
        <taxon>Embryophyta</taxon>
        <taxon>Tracheophyta</taxon>
        <taxon>Spermatophyta</taxon>
        <taxon>Magnoliopsida</taxon>
        <taxon>eudicotyledons</taxon>
        <taxon>Gunneridae</taxon>
        <taxon>Pentapetalae</taxon>
        <taxon>rosids</taxon>
        <taxon>fabids</taxon>
        <taxon>Fabales</taxon>
        <taxon>Fabaceae</taxon>
        <taxon>Papilionoideae</taxon>
        <taxon>50 kb inversion clade</taxon>
        <taxon>NPAAA clade</taxon>
        <taxon>Hologalegina</taxon>
        <taxon>robinioid clade</taxon>
        <taxon>Loteae</taxon>
        <taxon>Lotus</taxon>
    </lineage>
</organism>
<proteinExistence type="evidence at transcript level"/>
<accession>I3S5Q1</accession>
<sequence length="69" mass="8170">MGSMIGPLNAANAKLFWRRRMDLKLLDWVAYMLSTQIAWSHISRVFLHIRLRLDMRVLHVPHRYGLPKA</sequence>
<evidence type="ECO:0000313" key="1">
    <source>
        <dbReference type="EMBL" id="AFK35593.1"/>
    </source>
</evidence>
<reference evidence="1" key="1">
    <citation type="submission" date="2012-05" db="EMBL/GenBank/DDBJ databases">
        <authorList>
            <person name="Krishnakumar V."/>
            <person name="Cheung F."/>
            <person name="Xiao Y."/>
            <person name="Chan A."/>
            <person name="Moskal W.A."/>
            <person name="Town C.D."/>
        </authorList>
    </citation>
    <scope>NUCLEOTIDE SEQUENCE</scope>
</reference>
<dbReference type="EMBL" id="BT135798">
    <property type="protein sequence ID" value="AFK35593.1"/>
    <property type="molecule type" value="mRNA"/>
</dbReference>
<dbReference type="AlphaFoldDB" id="I3S5Q1"/>
<protein>
    <submittedName>
        <fullName evidence="1">Uncharacterized protein</fullName>
    </submittedName>
</protein>